<dbReference type="EMBL" id="CAJNOM010000026">
    <property type="protein sequence ID" value="CAF0840969.1"/>
    <property type="molecule type" value="Genomic_DNA"/>
</dbReference>
<name>A0A813VBH5_9BILA</name>
<dbReference type="Gene3D" id="3.30.70.260">
    <property type="match status" value="1"/>
</dbReference>
<dbReference type="PANTHER" id="PTHR17600:SF2">
    <property type="entry name" value="LRP CHAPERONE MESD"/>
    <property type="match status" value="1"/>
</dbReference>
<keyword evidence="9" id="KW-1185">Reference proteome</keyword>
<dbReference type="GO" id="GO:0016055">
    <property type="term" value="P:Wnt signaling pathway"/>
    <property type="evidence" value="ECO:0007669"/>
    <property type="project" value="UniProtKB-KW"/>
</dbReference>
<evidence type="ECO:0000256" key="6">
    <source>
        <dbReference type="ARBA" id="ARBA00023186"/>
    </source>
</evidence>
<evidence type="ECO:0000256" key="5">
    <source>
        <dbReference type="ARBA" id="ARBA00022824"/>
    </source>
</evidence>
<gene>
    <name evidence="8" type="ORF">QVE165_LOCUS6309</name>
</gene>
<dbReference type="Pfam" id="PF10185">
    <property type="entry name" value="Mesd"/>
    <property type="match status" value="1"/>
</dbReference>
<feature type="chain" id="PRO_5032333453" evidence="7">
    <location>
        <begin position="25"/>
        <end position="194"/>
    </location>
</feature>
<reference evidence="8" key="1">
    <citation type="submission" date="2021-02" db="EMBL/GenBank/DDBJ databases">
        <authorList>
            <person name="Nowell W R."/>
        </authorList>
    </citation>
    <scope>NUCLEOTIDE SEQUENCE</scope>
</reference>
<organism evidence="8 9">
    <name type="scientific">Adineta steineri</name>
    <dbReference type="NCBI Taxonomy" id="433720"/>
    <lineage>
        <taxon>Eukaryota</taxon>
        <taxon>Metazoa</taxon>
        <taxon>Spiralia</taxon>
        <taxon>Gnathifera</taxon>
        <taxon>Rotifera</taxon>
        <taxon>Eurotatoria</taxon>
        <taxon>Bdelloidea</taxon>
        <taxon>Adinetida</taxon>
        <taxon>Adinetidae</taxon>
        <taxon>Adineta</taxon>
    </lineage>
</organism>
<feature type="signal peptide" evidence="7">
    <location>
        <begin position="1"/>
        <end position="24"/>
    </location>
</feature>
<evidence type="ECO:0000256" key="4">
    <source>
        <dbReference type="ARBA" id="ARBA00022729"/>
    </source>
</evidence>
<keyword evidence="3" id="KW-0879">Wnt signaling pathway</keyword>
<keyword evidence="5" id="KW-0256">Endoplasmic reticulum</keyword>
<dbReference type="GO" id="GO:0005783">
    <property type="term" value="C:endoplasmic reticulum"/>
    <property type="evidence" value="ECO:0007669"/>
    <property type="project" value="UniProtKB-SubCell"/>
</dbReference>
<evidence type="ECO:0000313" key="9">
    <source>
        <dbReference type="Proteomes" id="UP000663832"/>
    </source>
</evidence>
<accession>A0A813VBH5</accession>
<comment type="caution">
    <text evidence="8">The sequence shown here is derived from an EMBL/GenBank/DDBJ whole genome shotgun (WGS) entry which is preliminary data.</text>
</comment>
<dbReference type="PANTHER" id="PTHR17600">
    <property type="entry name" value="MESODERM DEVELOPMENT CANDIDATE 2"/>
    <property type="match status" value="1"/>
</dbReference>
<evidence type="ECO:0000256" key="7">
    <source>
        <dbReference type="SAM" id="SignalP"/>
    </source>
</evidence>
<dbReference type="AlphaFoldDB" id="A0A813VBH5"/>
<comment type="subcellular location">
    <subcellularLocation>
        <location evidence="1">Endoplasmic reticulum</location>
    </subcellularLocation>
</comment>
<dbReference type="Proteomes" id="UP000663832">
    <property type="component" value="Unassembled WGS sequence"/>
</dbReference>
<comment type="similarity">
    <text evidence="2">Belongs to the MESD family.</text>
</comment>
<protein>
    <submittedName>
        <fullName evidence="8">Uncharacterized protein</fullName>
    </submittedName>
</protein>
<evidence type="ECO:0000313" key="8">
    <source>
        <dbReference type="EMBL" id="CAF0840969.1"/>
    </source>
</evidence>
<dbReference type="GO" id="GO:0006457">
    <property type="term" value="P:protein folding"/>
    <property type="evidence" value="ECO:0007669"/>
    <property type="project" value="InterPro"/>
</dbReference>
<evidence type="ECO:0000256" key="1">
    <source>
        <dbReference type="ARBA" id="ARBA00004240"/>
    </source>
</evidence>
<evidence type="ECO:0000256" key="3">
    <source>
        <dbReference type="ARBA" id="ARBA00022687"/>
    </source>
</evidence>
<dbReference type="OrthoDB" id="75833at2759"/>
<proteinExistence type="inferred from homology"/>
<dbReference type="InterPro" id="IPR019330">
    <property type="entry name" value="MESD"/>
</dbReference>
<keyword evidence="4 7" id="KW-0732">Signal</keyword>
<sequence length="194" mass="23023">MPSYYFFLTLLILLYTFDNIKVYGDEFKREKTHMKKDPRDYTDRDVDSLFEEWEDNDDDILPEDERHDYFIRGKNRPQFRPEDFVGKQPEQVMKLSKKGQTLMMFATVSGSPTRRETEEITQIWWWGLKNALYDVTRHVINDDRILLVLNDGSQAFEIKDFLVQQDRCKEVTIDNRPYYGKGATAADKGGKKEL</sequence>
<keyword evidence="6" id="KW-0143">Chaperone</keyword>
<evidence type="ECO:0000256" key="2">
    <source>
        <dbReference type="ARBA" id="ARBA00011068"/>
    </source>
</evidence>